<gene>
    <name evidence="2" type="ORF">P8C59_002896</name>
</gene>
<feature type="region of interest" description="Disordered" evidence="1">
    <location>
        <begin position="1"/>
        <end position="23"/>
    </location>
</feature>
<dbReference type="AlphaFoldDB" id="A0AAD9I0B1"/>
<name>A0AAD9I0B1_9PEZI</name>
<comment type="caution">
    <text evidence="2">The sequence shown here is derived from an EMBL/GenBank/DDBJ whole genome shotgun (WGS) entry which is preliminary data.</text>
</comment>
<feature type="region of interest" description="Disordered" evidence="1">
    <location>
        <begin position="84"/>
        <end position="119"/>
    </location>
</feature>
<dbReference type="Proteomes" id="UP001217918">
    <property type="component" value="Unassembled WGS sequence"/>
</dbReference>
<organism evidence="2 3">
    <name type="scientific">Phyllachora maydis</name>
    <dbReference type="NCBI Taxonomy" id="1825666"/>
    <lineage>
        <taxon>Eukaryota</taxon>
        <taxon>Fungi</taxon>
        <taxon>Dikarya</taxon>
        <taxon>Ascomycota</taxon>
        <taxon>Pezizomycotina</taxon>
        <taxon>Sordariomycetes</taxon>
        <taxon>Sordariomycetidae</taxon>
        <taxon>Phyllachorales</taxon>
        <taxon>Phyllachoraceae</taxon>
        <taxon>Phyllachora</taxon>
    </lineage>
</organism>
<dbReference type="EMBL" id="JAQQPM010000002">
    <property type="protein sequence ID" value="KAK2068244.1"/>
    <property type="molecule type" value="Genomic_DNA"/>
</dbReference>
<accession>A0AAD9I0B1</accession>
<evidence type="ECO:0000256" key="1">
    <source>
        <dbReference type="SAM" id="MobiDB-lite"/>
    </source>
</evidence>
<evidence type="ECO:0000313" key="2">
    <source>
        <dbReference type="EMBL" id="KAK2068244.1"/>
    </source>
</evidence>
<sequence>MWEKGRGTRAGSSMSKKPTAYGPVYDGNVCRKRSLKDCRGLGARPDSPELVLSMTCRSTWPYHVTSRESMVTTTTTTVEISRMPPSTDAFVPINVGETNDESNGAGAGDGDGDGDEDEG</sequence>
<evidence type="ECO:0000313" key="3">
    <source>
        <dbReference type="Proteomes" id="UP001217918"/>
    </source>
</evidence>
<proteinExistence type="predicted"/>
<protein>
    <submittedName>
        <fullName evidence="2">Uncharacterized protein</fullName>
    </submittedName>
</protein>
<reference evidence="2" key="1">
    <citation type="journal article" date="2023" name="Mol. Plant Microbe Interact.">
        <title>Elucidating the Obligate Nature and Biological Capacity of an Invasive Fungal Corn Pathogen.</title>
        <authorList>
            <person name="MacCready J.S."/>
            <person name="Roggenkamp E.M."/>
            <person name="Gdanetz K."/>
            <person name="Chilvers M.I."/>
        </authorList>
    </citation>
    <scope>NUCLEOTIDE SEQUENCE</scope>
    <source>
        <strain evidence="2">PM02</strain>
    </source>
</reference>
<feature type="compositionally biased region" description="Acidic residues" evidence="1">
    <location>
        <begin position="110"/>
        <end position="119"/>
    </location>
</feature>
<keyword evidence="3" id="KW-1185">Reference proteome</keyword>